<proteinExistence type="predicted"/>
<protein>
    <submittedName>
        <fullName evidence="1">Uncharacterized protein</fullName>
    </submittedName>
</protein>
<gene>
    <name evidence="1" type="ORF">BZL29_5826</name>
</gene>
<dbReference type="AlphaFoldDB" id="A0A1V3WX44"/>
<evidence type="ECO:0000313" key="2">
    <source>
        <dbReference type="Proteomes" id="UP000188532"/>
    </source>
</evidence>
<comment type="caution">
    <text evidence="1">The sequence shown here is derived from an EMBL/GenBank/DDBJ whole genome shotgun (WGS) entry which is preliminary data.</text>
</comment>
<name>A0A1V3WX44_MYCKA</name>
<dbReference type="Proteomes" id="UP000188532">
    <property type="component" value="Unassembled WGS sequence"/>
</dbReference>
<sequence length="53" mass="5961">MFDTQRILGDGNWSGQAIEVVIGRHRVELQYAKSIILLELVDRASQKIAVHGK</sequence>
<accession>A0A1V3WX44</accession>
<organism evidence="1 2">
    <name type="scientific">Mycobacterium kansasii</name>
    <dbReference type="NCBI Taxonomy" id="1768"/>
    <lineage>
        <taxon>Bacteria</taxon>
        <taxon>Bacillati</taxon>
        <taxon>Actinomycetota</taxon>
        <taxon>Actinomycetes</taxon>
        <taxon>Mycobacteriales</taxon>
        <taxon>Mycobacteriaceae</taxon>
        <taxon>Mycobacterium</taxon>
    </lineage>
</organism>
<evidence type="ECO:0000313" key="1">
    <source>
        <dbReference type="EMBL" id="OOK71505.1"/>
    </source>
</evidence>
<dbReference type="EMBL" id="MVBN01000006">
    <property type="protein sequence ID" value="OOK71505.1"/>
    <property type="molecule type" value="Genomic_DNA"/>
</dbReference>
<reference evidence="1 2" key="1">
    <citation type="submission" date="2017-02" db="EMBL/GenBank/DDBJ databases">
        <title>Complete genome sequences of Mycobacterium kansasii strains isolated from rhesus macaques.</title>
        <authorList>
            <person name="Panda A."/>
            <person name="Nagaraj S."/>
            <person name="Zhao X."/>
            <person name="Tettelin H."/>
            <person name="Detolla L.J."/>
        </authorList>
    </citation>
    <scope>NUCLEOTIDE SEQUENCE [LARGE SCALE GENOMIC DNA]</scope>
    <source>
        <strain evidence="1 2">11-3469</strain>
    </source>
</reference>